<evidence type="ECO:0000313" key="3">
    <source>
        <dbReference type="EMBL" id="KKR43229.1"/>
    </source>
</evidence>
<name>A0A0G0QS24_9BACT</name>
<evidence type="ECO:0000256" key="2">
    <source>
        <dbReference type="SAM" id="SignalP"/>
    </source>
</evidence>
<organism evidence="3 4">
    <name type="scientific">Candidatus Nomurabacteria bacterium GW2011_GWF2_40_12</name>
    <dbReference type="NCBI Taxonomy" id="1618776"/>
    <lineage>
        <taxon>Bacteria</taxon>
        <taxon>Candidatus Nomuraibacteriota</taxon>
    </lineage>
</organism>
<evidence type="ECO:0000256" key="1">
    <source>
        <dbReference type="SAM" id="Phobius"/>
    </source>
</evidence>
<gene>
    <name evidence="3" type="ORF">UT78_C0006G0003</name>
</gene>
<keyword evidence="1" id="KW-1133">Transmembrane helix</keyword>
<feature type="chain" id="PRO_5002534094" evidence="2">
    <location>
        <begin position="23"/>
        <end position="125"/>
    </location>
</feature>
<keyword evidence="2" id="KW-0732">Signal</keyword>
<dbReference type="AlphaFoldDB" id="A0A0G0QS24"/>
<dbReference type="Pfam" id="PF18895">
    <property type="entry name" value="T4SS_pilin"/>
    <property type="match status" value="1"/>
</dbReference>
<comment type="caution">
    <text evidence="3">The sequence shown here is derived from an EMBL/GenBank/DDBJ whole genome shotgun (WGS) entry which is preliminary data.</text>
</comment>
<evidence type="ECO:0000313" key="4">
    <source>
        <dbReference type="Proteomes" id="UP000034301"/>
    </source>
</evidence>
<feature type="signal peptide" evidence="2">
    <location>
        <begin position="1"/>
        <end position="22"/>
    </location>
</feature>
<keyword evidence="1" id="KW-0812">Transmembrane</keyword>
<feature type="transmembrane region" description="Helical" evidence="1">
    <location>
        <begin position="84"/>
        <end position="106"/>
    </location>
</feature>
<keyword evidence="1" id="KW-0472">Membrane</keyword>
<dbReference type="Proteomes" id="UP000034301">
    <property type="component" value="Unassembled WGS sequence"/>
</dbReference>
<reference evidence="3 4" key="1">
    <citation type="journal article" date="2015" name="Nature">
        <title>rRNA introns, odd ribosomes, and small enigmatic genomes across a large radiation of phyla.</title>
        <authorList>
            <person name="Brown C.T."/>
            <person name="Hug L.A."/>
            <person name="Thomas B.C."/>
            <person name="Sharon I."/>
            <person name="Castelle C.J."/>
            <person name="Singh A."/>
            <person name="Wilkins M.J."/>
            <person name="Williams K.H."/>
            <person name="Banfield J.F."/>
        </authorList>
    </citation>
    <scope>NUCLEOTIDE SEQUENCE [LARGE SCALE GENOMIC DNA]</scope>
</reference>
<sequence length="125" mass="13226">MKKNLMVLSGLVLGSMPLMALAQNASGCDAARPGTIQAVICTIGNILDTIIPILVVLGIVYFVWGVVTYVISSDEEAKKAGRDRMIFGIIGLVVIVAMWGLVGIVVRTFGLKDSSVDVSTPTVNF</sequence>
<proteinExistence type="predicted"/>
<dbReference type="EMBL" id="LBYC01000006">
    <property type="protein sequence ID" value="KKR43229.1"/>
    <property type="molecule type" value="Genomic_DNA"/>
</dbReference>
<feature type="transmembrane region" description="Helical" evidence="1">
    <location>
        <begin position="46"/>
        <end position="72"/>
    </location>
</feature>
<dbReference type="InterPro" id="IPR043993">
    <property type="entry name" value="T4SS_pilin"/>
</dbReference>
<protein>
    <submittedName>
        <fullName evidence="3">Uncharacterized protein</fullName>
    </submittedName>
</protein>
<accession>A0A0G0QS24</accession>